<evidence type="ECO:0000256" key="4">
    <source>
        <dbReference type="ARBA" id="ARBA00001783"/>
    </source>
</evidence>
<evidence type="ECO:0000256" key="16">
    <source>
        <dbReference type="ARBA" id="ARBA00049345"/>
    </source>
</evidence>
<comment type="catalytic activity">
    <reaction evidence="15">
        <text>pentadecanoyl-CoA + 1-(9Z-octadecenoyl)-sn-glycero-3-phosphate = 1-(9Z)-octadecenoyl-2-pentadecanoyl-sn-glycero-3-phosphate + CoA</text>
        <dbReference type="Rhea" id="RHEA:37175"/>
        <dbReference type="ChEBI" id="CHEBI:57287"/>
        <dbReference type="ChEBI" id="CHEBI:74309"/>
        <dbReference type="ChEBI" id="CHEBI:74544"/>
        <dbReference type="ChEBI" id="CHEBI:74578"/>
    </reaction>
    <physiologicalReaction direction="left-to-right" evidence="15">
        <dbReference type="Rhea" id="RHEA:37176"/>
    </physiologicalReaction>
</comment>
<evidence type="ECO:0000259" key="20">
    <source>
        <dbReference type="SMART" id="SM00563"/>
    </source>
</evidence>
<protein>
    <recommendedName>
        <fullName evidence="19">1-acyl-sn-glycerol-3-phosphate acyltransferase</fullName>
        <ecNumber evidence="19">2.3.1.51</ecNumber>
    </recommendedName>
</protein>
<sequence length="207" mass="23283">VIMTPYLDLIGSSPVQGEENLNTKGPYIVVANHQANMDIIGMFEILPDQCTFIVKREILYMGPAGLASWLCGFIFINRRKKGDAIHVMSQVAQNMLWENFRVWVFPEGTRNFYNKASMLSFKRGAFHMAVQAQVPIIPVVMSSFSPFFSKSEKRFTPGECSKILAPIKTQGLGPDDVPELTERVRDVMISTYHNISEDAVGYQGARQ</sequence>
<evidence type="ECO:0000256" key="15">
    <source>
        <dbReference type="ARBA" id="ARBA00048973"/>
    </source>
</evidence>
<dbReference type="Pfam" id="PF01553">
    <property type="entry name" value="Acyltransferase"/>
    <property type="match status" value="1"/>
</dbReference>
<keyword evidence="19" id="KW-0594">Phospholipid biosynthesis</keyword>
<evidence type="ECO:0000256" key="11">
    <source>
        <dbReference type="ARBA" id="ARBA00047814"/>
    </source>
</evidence>
<evidence type="ECO:0000256" key="9">
    <source>
        <dbReference type="ARBA" id="ARBA00023315"/>
    </source>
</evidence>
<comment type="catalytic activity">
    <reaction evidence="1">
        <text>(11Z)-octadecenoyl-CoA + 1-(9Z-octadecenoyl)-sn-glycero-3-phosphate = 1-(9Z)-octadecenoyl-2-(11Z)-octadecenoyl-sn-glycero-3-phosphate + CoA</text>
        <dbReference type="Rhea" id="RHEA:37603"/>
        <dbReference type="ChEBI" id="CHEBI:57287"/>
        <dbReference type="ChEBI" id="CHEBI:74544"/>
        <dbReference type="ChEBI" id="CHEBI:75121"/>
        <dbReference type="ChEBI" id="CHEBI:75122"/>
    </reaction>
    <physiologicalReaction direction="left-to-right" evidence="1">
        <dbReference type="Rhea" id="RHEA:37604"/>
    </physiologicalReaction>
</comment>
<dbReference type="GeneTree" id="ENSGT00390000008726"/>
<evidence type="ECO:0000256" key="19">
    <source>
        <dbReference type="RuleBase" id="RU361267"/>
    </source>
</evidence>
<evidence type="ECO:0000313" key="22">
    <source>
        <dbReference type="Proteomes" id="UP000694392"/>
    </source>
</evidence>
<keyword evidence="9 19" id="KW-0012">Acyltransferase</keyword>
<dbReference type="PANTHER" id="PTHR10434">
    <property type="entry name" value="1-ACYL-SN-GLYCEROL-3-PHOSPHATE ACYLTRANSFERASE"/>
    <property type="match status" value="1"/>
</dbReference>
<name>A0A8D0H6P0_SPHPU</name>
<evidence type="ECO:0000256" key="2">
    <source>
        <dbReference type="ARBA" id="ARBA00000300"/>
    </source>
</evidence>
<dbReference type="GO" id="GO:0005783">
    <property type="term" value="C:endoplasmic reticulum"/>
    <property type="evidence" value="ECO:0007669"/>
    <property type="project" value="TreeGrafter"/>
</dbReference>
<evidence type="ECO:0000256" key="10">
    <source>
        <dbReference type="ARBA" id="ARBA00047525"/>
    </source>
</evidence>
<comment type="catalytic activity">
    <reaction evidence="12">
        <text>1-(6Z,9Z,12Z-octadecatrienoyl)-sn-glycero-3-phosphate + (9Z)-octadecenoyl-CoA = (6Z,9Z,12Z)-octadecatrienoyl-2-(9Z)-octadecenoyl-sn-glycero-3-phosphate + CoA</text>
        <dbReference type="Rhea" id="RHEA:37179"/>
        <dbReference type="ChEBI" id="CHEBI:57287"/>
        <dbReference type="ChEBI" id="CHEBI:57387"/>
        <dbReference type="ChEBI" id="CHEBI:74581"/>
        <dbReference type="ChEBI" id="CHEBI:74582"/>
    </reaction>
    <physiologicalReaction direction="left-to-right" evidence="12">
        <dbReference type="Rhea" id="RHEA:37180"/>
    </physiologicalReaction>
</comment>
<evidence type="ECO:0000256" key="17">
    <source>
        <dbReference type="ARBA" id="ARBA00049491"/>
    </source>
</evidence>
<comment type="function">
    <text evidence="5">Converts 1-acyl-sn-glycerol-3-phosphate (lysophosphatidic acid or LPA) into 1,2-diacyl-sn-glycerol-3-phosphate (phosphatidic acid or PA) by incorporating an acyl moiety at the sn-2 position of the glycerol backbone.</text>
</comment>
<evidence type="ECO:0000256" key="1">
    <source>
        <dbReference type="ARBA" id="ARBA00000091"/>
    </source>
</evidence>
<dbReference type="SUPFAM" id="SSF69593">
    <property type="entry name" value="Glycerol-3-phosphate (1)-acyltransferase"/>
    <property type="match status" value="1"/>
</dbReference>
<evidence type="ECO:0000256" key="3">
    <source>
        <dbReference type="ARBA" id="ARBA00000816"/>
    </source>
</evidence>
<comment type="catalytic activity">
    <reaction evidence="16">
        <text>1-(9Z-octadecenoyl)-sn-glycero-3-phosphate + (9Z,12Z)-octadecadienoyl-CoA = 1-(9Z)-octadecenoyl-2-(9Z,12Z)-octadecadienoyl-sn-glycero-3-phosphate + CoA</text>
        <dbReference type="Rhea" id="RHEA:37159"/>
        <dbReference type="ChEBI" id="CHEBI:57287"/>
        <dbReference type="ChEBI" id="CHEBI:57383"/>
        <dbReference type="ChEBI" id="CHEBI:74544"/>
        <dbReference type="ChEBI" id="CHEBI:74563"/>
    </reaction>
    <physiologicalReaction direction="left-to-right" evidence="16">
        <dbReference type="Rhea" id="RHEA:37160"/>
    </physiologicalReaction>
</comment>
<accession>A0A8D0H6P0</accession>
<comment type="catalytic activity">
    <reaction evidence="2">
        <text>a 1-acyl-sn-glycero-3-phosphate + an acyl-CoA = a 1,2-diacyl-sn-glycero-3-phosphate + CoA</text>
        <dbReference type="Rhea" id="RHEA:19709"/>
        <dbReference type="ChEBI" id="CHEBI:57287"/>
        <dbReference type="ChEBI" id="CHEBI:57970"/>
        <dbReference type="ChEBI" id="CHEBI:58342"/>
        <dbReference type="ChEBI" id="CHEBI:58608"/>
        <dbReference type="EC" id="2.3.1.51"/>
    </reaction>
    <physiologicalReaction direction="left-to-right" evidence="2">
        <dbReference type="Rhea" id="RHEA:19710"/>
    </physiologicalReaction>
</comment>
<reference evidence="21" key="1">
    <citation type="submission" date="2025-08" db="UniProtKB">
        <authorList>
            <consortium name="Ensembl"/>
        </authorList>
    </citation>
    <scope>IDENTIFICATION</scope>
</reference>
<dbReference type="EC" id="2.3.1.51" evidence="19"/>
<comment type="catalytic activity">
    <reaction evidence="11">
        <text>1-tetradecanoyl-sn-glycerol 3-phosphate + (9Z)-octadecenoyl-CoA = 1-tetradecanoyl-2-(9Z)-octadecenoyl-sn-glycero-3-phosphate + CoA</text>
        <dbReference type="Rhea" id="RHEA:37187"/>
        <dbReference type="ChEBI" id="CHEBI:57287"/>
        <dbReference type="ChEBI" id="CHEBI:57387"/>
        <dbReference type="ChEBI" id="CHEBI:72683"/>
        <dbReference type="ChEBI" id="CHEBI:74586"/>
    </reaction>
    <physiologicalReaction direction="left-to-right" evidence="11">
        <dbReference type="Rhea" id="RHEA:37188"/>
    </physiologicalReaction>
</comment>
<keyword evidence="19" id="KW-1208">Phospholipid metabolism</keyword>
<dbReference type="NCBIfam" id="TIGR00530">
    <property type="entry name" value="AGP_acyltrn"/>
    <property type="match status" value="1"/>
</dbReference>
<evidence type="ECO:0000256" key="7">
    <source>
        <dbReference type="ARBA" id="ARBA00008655"/>
    </source>
</evidence>
<keyword evidence="22" id="KW-1185">Reference proteome</keyword>
<comment type="catalytic activity">
    <reaction evidence="18">
        <text>1-(9Z-octadecenoyl)-sn-glycero-3-phosphate + (9Z)-octadecenoyl-CoA = 1,2-di-(9Z-octadecenoyl)-sn-glycero-3-phosphate + CoA</text>
        <dbReference type="Rhea" id="RHEA:37131"/>
        <dbReference type="ChEBI" id="CHEBI:57287"/>
        <dbReference type="ChEBI" id="CHEBI:57387"/>
        <dbReference type="ChEBI" id="CHEBI:74544"/>
        <dbReference type="ChEBI" id="CHEBI:74546"/>
    </reaction>
    <physiologicalReaction direction="left-to-right" evidence="18">
        <dbReference type="Rhea" id="RHEA:37132"/>
    </physiologicalReaction>
</comment>
<evidence type="ECO:0000256" key="13">
    <source>
        <dbReference type="ARBA" id="ARBA00048293"/>
    </source>
</evidence>
<dbReference type="PANTHER" id="PTHR10434:SF65">
    <property type="entry name" value="1-ACYL-SN-GLYCEROL-3-PHOSPHATE ACYLTRANSFERASE ALPHA"/>
    <property type="match status" value="1"/>
</dbReference>
<evidence type="ECO:0000256" key="8">
    <source>
        <dbReference type="ARBA" id="ARBA00022679"/>
    </source>
</evidence>
<evidence type="ECO:0000256" key="5">
    <source>
        <dbReference type="ARBA" id="ARBA00004086"/>
    </source>
</evidence>
<dbReference type="AlphaFoldDB" id="A0A8D0H6P0"/>
<reference evidence="21" key="2">
    <citation type="submission" date="2025-09" db="UniProtKB">
        <authorList>
            <consortium name="Ensembl"/>
        </authorList>
    </citation>
    <scope>IDENTIFICATION</scope>
</reference>
<dbReference type="GO" id="GO:0006654">
    <property type="term" value="P:phosphatidic acid biosynthetic process"/>
    <property type="evidence" value="ECO:0007669"/>
    <property type="project" value="TreeGrafter"/>
</dbReference>
<dbReference type="InterPro" id="IPR002123">
    <property type="entry name" value="Plipid/glycerol_acylTrfase"/>
</dbReference>
<comment type="catalytic activity">
    <reaction evidence="17">
        <text>1-eicosanoyl-sn-glycero-3-phosphate + (9Z)-octadecenoyl-CoA = 1-eicosanoyl-2-(9Z)-octadecenoyl-sn-glycero-3-phosphate + CoA</text>
        <dbReference type="Rhea" id="RHEA:37183"/>
        <dbReference type="ChEBI" id="CHEBI:57287"/>
        <dbReference type="ChEBI" id="CHEBI:57387"/>
        <dbReference type="ChEBI" id="CHEBI:74583"/>
        <dbReference type="ChEBI" id="CHEBI:74584"/>
    </reaction>
    <physiologicalReaction direction="left-to-right" evidence="17">
        <dbReference type="Rhea" id="RHEA:37184"/>
    </physiologicalReaction>
</comment>
<keyword evidence="8 19" id="KW-0808">Transferase</keyword>
<dbReference type="CDD" id="cd07989">
    <property type="entry name" value="LPLAT_AGPAT-like"/>
    <property type="match status" value="1"/>
</dbReference>
<dbReference type="GO" id="GO:0016020">
    <property type="term" value="C:membrane"/>
    <property type="evidence" value="ECO:0007669"/>
    <property type="project" value="InterPro"/>
</dbReference>
<evidence type="ECO:0000256" key="14">
    <source>
        <dbReference type="ARBA" id="ARBA00048956"/>
    </source>
</evidence>
<feature type="domain" description="Phospholipid/glycerol acyltransferase" evidence="20">
    <location>
        <begin position="27"/>
        <end position="144"/>
    </location>
</feature>
<keyword evidence="19" id="KW-0443">Lipid metabolism</keyword>
<evidence type="ECO:0000313" key="21">
    <source>
        <dbReference type="Ensembl" id="ENSSPUP00000019453.1"/>
    </source>
</evidence>
<comment type="catalytic activity">
    <reaction evidence="14">
        <text>heptadecanoyl-CoA + 1-(9Z-octadecenoyl)-sn-glycero-3-phosphate = 1-(9Z)-octadecenoyl-2-heptadecanoyl-sn-glycero-3-phosphate + CoA</text>
        <dbReference type="Rhea" id="RHEA:37155"/>
        <dbReference type="ChEBI" id="CHEBI:57287"/>
        <dbReference type="ChEBI" id="CHEBI:74307"/>
        <dbReference type="ChEBI" id="CHEBI:74544"/>
        <dbReference type="ChEBI" id="CHEBI:74558"/>
    </reaction>
    <physiologicalReaction direction="left-to-right" evidence="14">
        <dbReference type="Rhea" id="RHEA:37156"/>
    </physiologicalReaction>
</comment>
<keyword evidence="19" id="KW-0444">Lipid biosynthesis</keyword>
<comment type="similarity">
    <text evidence="7 19">Belongs to the 1-acyl-sn-glycerol-3-phosphate acyltransferase family.</text>
</comment>
<dbReference type="SMART" id="SM00563">
    <property type="entry name" value="PlsC"/>
    <property type="match status" value="1"/>
</dbReference>
<dbReference type="InterPro" id="IPR004552">
    <property type="entry name" value="AGP_acyltrans"/>
</dbReference>
<organism evidence="21 22">
    <name type="scientific">Sphenodon punctatus</name>
    <name type="common">Tuatara</name>
    <name type="synonym">Hatteria punctata</name>
    <dbReference type="NCBI Taxonomy" id="8508"/>
    <lineage>
        <taxon>Eukaryota</taxon>
        <taxon>Metazoa</taxon>
        <taxon>Chordata</taxon>
        <taxon>Craniata</taxon>
        <taxon>Vertebrata</taxon>
        <taxon>Euteleostomi</taxon>
        <taxon>Lepidosauria</taxon>
        <taxon>Sphenodontia</taxon>
        <taxon>Sphenodontidae</taxon>
        <taxon>Sphenodon</taxon>
    </lineage>
</organism>
<comment type="catalytic activity">
    <reaction evidence="3">
        <text>1-(9Z-octadecenoyl)-sn-glycero-3-phosphate + hexadecanoyl-CoA = 1-(9Z)-octadecenoyl-2-hexadecanoyl-sn-glycero-3-phosphate + CoA</text>
        <dbReference type="Rhea" id="RHEA:37143"/>
        <dbReference type="ChEBI" id="CHEBI:57287"/>
        <dbReference type="ChEBI" id="CHEBI:57379"/>
        <dbReference type="ChEBI" id="CHEBI:74544"/>
        <dbReference type="ChEBI" id="CHEBI:74551"/>
    </reaction>
    <physiologicalReaction direction="left-to-right" evidence="3">
        <dbReference type="Rhea" id="RHEA:37144"/>
    </physiologicalReaction>
</comment>
<dbReference type="Proteomes" id="UP000694392">
    <property type="component" value="Unplaced"/>
</dbReference>
<proteinExistence type="inferred from homology"/>
<evidence type="ECO:0000256" key="6">
    <source>
        <dbReference type="ARBA" id="ARBA00004728"/>
    </source>
</evidence>
<comment type="catalytic activity">
    <reaction evidence="13">
        <text>1-(9Z,12Z,15Z)-octadecatrienoyl-sn-glycero-3-phosphate + (9Z)-octadecenoyl-CoA = 1-(9Z,12Z,15Z)-octadecatrienoyl-2-(9Z)-octadecenoyl-sn-glycero-3-phosphate + CoA</text>
        <dbReference type="Rhea" id="RHEA:37139"/>
        <dbReference type="ChEBI" id="CHEBI:57287"/>
        <dbReference type="ChEBI" id="CHEBI:57387"/>
        <dbReference type="ChEBI" id="CHEBI:74549"/>
        <dbReference type="ChEBI" id="CHEBI:74550"/>
    </reaction>
    <physiologicalReaction direction="left-to-right" evidence="13">
        <dbReference type="Rhea" id="RHEA:37140"/>
    </physiologicalReaction>
</comment>
<dbReference type="GO" id="GO:0003841">
    <property type="term" value="F:1-acylglycerol-3-phosphate O-acyltransferase activity"/>
    <property type="evidence" value="ECO:0007669"/>
    <property type="project" value="UniProtKB-UniRule"/>
</dbReference>
<evidence type="ECO:0000256" key="18">
    <source>
        <dbReference type="ARBA" id="ARBA00049561"/>
    </source>
</evidence>
<comment type="catalytic activity">
    <reaction evidence="4">
        <text>1-(9Z-octadecenoyl)-sn-glycero-3-phosphate + tetradecanoyl-CoA = 1-(9Z)-octadecenoyl-2-tetradecanoyl-sn-glycero-3-phosphate + CoA</text>
        <dbReference type="Rhea" id="RHEA:37171"/>
        <dbReference type="ChEBI" id="CHEBI:57287"/>
        <dbReference type="ChEBI" id="CHEBI:57385"/>
        <dbReference type="ChEBI" id="CHEBI:74544"/>
        <dbReference type="ChEBI" id="CHEBI:74579"/>
    </reaction>
    <physiologicalReaction direction="left-to-right" evidence="4">
        <dbReference type="Rhea" id="RHEA:37172"/>
    </physiologicalReaction>
</comment>
<evidence type="ECO:0000256" key="12">
    <source>
        <dbReference type="ARBA" id="ARBA00048105"/>
    </source>
</evidence>
<comment type="pathway">
    <text evidence="6">Phospholipid metabolism; CDP-diacylglycerol biosynthesis; CDP-diacylglycerol from sn-glycerol 3-phosphate: step 2/3.</text>
</comment>
<comment type="domain">
    <text evidence="19">The HXXXXD motif is essential for acyltransferase activity and may constitute the binding site for the phosphate moiety of the glycerol-3-phosphate.</text>
</comment>
<dbReference type="Ensembl" id="ENSSPUT00000020721.1">
    <property type="protein sequence ID" value="ENSSPUP00000019453.1"/>
    <property type="gene ID" value="ENSSPUG00000014937.1"/>
</dbReference>
<comment type="catalytic activity">
    <reaction evidence="10">
        <text>1-hexadecanoyl-sn-glycero-3-phosphate + (9Z)-octadecenoyl-CoA = 1-hexadecanoyl-2-(9Z-octadecenoyl)-sn-glycero-3-phosphate + CoA</text>
        <dbReference type="Rhea" id="RHEA:33187"/>
        <dbReference type="ChEBI" id="CHEBI:57287"/>
        <dbReference type="ChEBI" id="CHEBI:57387"/>
        <dbReference type="ChEBI" id="CHEBI:57518"/>
        <dbReference type="ChEBI" id="CHEBI:64839"/>
    </reaction>
    <physiologicalReaction direction="left-to-right" evidence="10">
        <dbReference type="Rhea" id="RHEA:33188"/>
    </physiologicalReaction>
</comment>
<dbReference type="OMA" id="DGWAACA"/>